<feature type="signal peptide" evidence="14">
    <location>
        <begin position="1"/>
        <end position="17"/>
    </location>
</feature>
<dbReference type="GO" id="GO:0005507">
    <property type="term" value="F:copper ion binding"/>
    <property type="evidence" value="ECO:0007669"/>
    <property type="project" value="InterPro"/>
</dbReference>
<organism evidence="18 19">
    <name type="scientific">Metarhizium rileyi (strain RCEF 4871)</name>
    <name type="common">Nomuraea rileyi</name>
    <dbReference type="NCBI Taxonomy" id="1649241"/>
    <lineage>
        <taxon>Eukaryota</taxon>
        <taxon>Fungi</taxon>
        <taxon>Dikarya</taxon>
        <taxon>Ascomycota</taxon>
        <taxon>Pezizomycotina</taxon>
        <taxon>Sordariomycetes</taxon>
        <taxon>Hypocreomycetidae</taxon>
        <taxon>Hypocreales</taxon>
        <taxon>Clavicipitaceae</taxon>
        <taxon>Metarhizium</taxon>
    </lineage>
</organism>
<dbReference type="Pfam" id="PF07731">
    <property type="entry name" value="Cu-oxidase_2"/>
    <property type="match status" value="1"/>
</dbReference>
<gene>
    <name evidence="18" type="ORF">ED733_002205</name>
</gene>
<keyword evidence="10" id="KW-0186">Copper</keyword>
<evidence type="ECO:0000256" key="14">
    <source>
        <dbReference type="SAM" id="SignalP"/>
    </source>
</evidence>
<name>A0A5C6G4G7_METRR</name>
<dbReference type="InterPro" id="IPR008972">
    <property type="entry name" value="Cupredoxin"/>
</dbReference>
<dbReference type="PROSITE" id="PS00079">
    <property type="entry name" value="MULTICOPPER_OXIDASE1"/>
    <property type="match status" value="2"/>
</dbReference>
<evidence type="ECO:0000313" key="18">
    <source>
        <dbReference type="EMBL" id="TWU71388.1"/>
    </source>
</evidence>
<dbReference type="InterPro" id="IPR033138">
    <property type="entry name" value="Cu_oxidase_CS"/>
</dbReference>
<evidence type="ECO:0000259" key="16">
    <source>
        <dbReference type="Pfam" id="PF07731"/>
    </source>
</evidence>
<evidence type="ECO:0000256" key="2">
    <source>
        <dbReference type="ARBA" id="ARBA00004241"/>
    </source>
</evidence>
<keyword evidence="11" id="KW-0325">Glycoprotein</keyword>
<keyword evidence="8" id="KW-0677">Repeat</keyword>
<feature type="domain" description="Plastocyanin-like" evidence="17">
    <location>
        <begin position="36"/>
        <end position="149"/>
    </location>
</feature>
<dbReference type="GO" id="GO:0016491">
    <property type="term" value="F:oxidoreductase activity"/>
    <property type="evidence" value="ECO:0007669"/>
    <property type="project" value="UniProtKB-KW"/>
</dbReference>
<dbReference type="CDD" id="cd13850">
    <property type="entry name" value="CuRO_1_Abr2_like"/>
    <property type="match status" value="1"/>
</dbReference>
<evidence type="ECO:0000256" key="3">
    <source>
        <dbReference type="ARBA" id="ARBA00004732"/>
    </source>
</evidence>
<dbReference type="InterPro" id="IPR011707">
    <property type="entry name" value="Cu-oxidase-like_N"/>
</dbReference>
<comment type="subcellular location">
    <subcellularLocation>
        <location evidence="2">Cell surface</location>
    </subcellularLocation>
</comment>
<keyword evidence="7 14" id="KW-0732">Signal</keyword>
<dbReference type="InterPro" id="IPR045087">
    <property type="entry name" value="Cu-oxidase_fam"/>
</dbReference>
<dbReference type="InterPro" id="IPR002355">
    <property type="entry name" value="Cu_oxidase_Cu_BS"/>
</dbReference>
<proteinExistence type="inferred from homology"/>
<comment type="similarity">
    <text evidence="4">Belongs to the multicopper oxidase family.</text>
</comment>
<protein>
    <recommendedName>
        <fullName evidence="5">Laccase 1</fullName>
    </recommendedName>
    <alternativeName>
        <fullName evidence="12">Conidial pigment biosynthesis oxidase Mlac1</fullName>
    </alternativeName>
</protein>
<feature type="chain" id="PRO_5023151234" description="Laccase 1" evidence="14">
    <location>
        <begin position="18"/>
        <end position="610"/>
    </location>
</feature>
<dbReference type="Proteomes" id="UP000317257">
    <property type="component" value="Unassembled WGS sequence"/>
</dbReference>
<dbReference type="InterPro" id="IPR001117">
    <property type="entry name" value="Cu-oxidase_2nd"/>
</dbReference>
<dbReference type="CDD" id="cd13876">
    <property type="entry name" value="CuRO_2_Abr2_like"/>
    <property type="match status" value="1"/>
</dbReference>
<evidence type="ECO:0000256" key="7">
    <source>
        <dbReference type="ARBA" id="ARBA00022729"/>
    </source>
</evidence>
<feature type="domain" description="Plastocyanin-like" evidence="15">
    <location>
        <begin position="304"/>
        <end position="380"/>
    </location>
</feature>
<dbReference type="PANTHER" id="PTHR11709:SF488">
    <property type="entry name" value="LACCASE-RELATED"/>
    <property type="match status" value="1"/>
</dbReference>
<dbReference type="PANTHER" id="PTHR11709">
    <property type="entry name" value="MULTI-COPPER OXIDASE"/>
    <property type="match status" value="1"/>
</dbReference>
<evidence type="ECO:0000256" key="4">
    <source>
        <dbReference type="ARBA" id="ARBA00010609"/>
    </source>
</evidence>
<dbReference type="AlphaFoldDB" id="A0A5C6G4G7"/>
<dbReference type="Pfam" id="PF07732">
    <property type="entry name" value="Cu-oxidase_3"/>
    <property type="match status" value="1"/>
</dbReference>
<evidence type="ECO:0000256" key="13">
    <source>
        <dbReference type="ARBA" id="ARBA00045661"/>
    </source>
</evidence>
<evidence type="ECO:0000256" key="6">
    <source>
        <dbReference type="ARBA" id="ARBA00022723"/>
    </source>
</evidence>
<comment type="function">
    <text evidence="13">Laccase; part of the Pks1 gene cluster that mediates the biosynthesis of an anthraquinone derivative pigment that contributes to conidial pigmentation that provides protection from UV radiation, heat and cold stress. The polyketide synthase Pks1 produces 1-acetyl-2,4,6,8-tetrahydroxy-9,10-anthraquinone though condensation of acetyl-CoA with malonyl-CoA. The dehydratase EthD and the laccase Mlac1 further convert the anthraquinone derivative into the final conidial pigment.</text>
</comment>
<keyword evidence="9" id="KW-0560">Oxidoreductase</keyword>
<evidence type="ECO:0000259" key="17">
    <source>
        <dbReference type="Pfam" id="PF07732"/>
    </source>
</evidence>
<evidence type="ECO:0000256" key="8">
    <source>
        <dbReference type="ARBA" id="ARBA00022737"/>
    </source>
</evidence>
<evidence type="ECO:0000256" key="9">
    <source>
        <dbReference type="ARBA" id="ARBA00023002"/>
    </source>
</evidence>
<comment type="cofactor">
    <cofactor evidence="1">
        <name>Cu cation</name>
        <dbReference type="ChEBI" id="CHEBI:23378"/>
    </cofactor>
</comment>
<feature type="domain" description="Plastocyanin-like" evidence="16">
    <location>
        <begin position="467"/>
        <end position="590"/>
    </location>
</feature>
<dbReference type="CDD" id="cd13898">
    <property type="entry name" value="CuRO_3_Abr2_like"/>
    <property type="match status" value="1"/>
</dbReference>
<evidence type="ECO:0000256" key="5">
    <source>
        <dbReference type="ARBA" id="ARBA00015790"/>
    </source>
</evidence>
<dbReference type="PROSITE" id="PS00080">
    <property type="entry name" value="MULTICOPPER_OXIDASE2"/>
    <property type="match status" value="1"/>
</dbReference>
<comment type="pathway">
    <text evidence="3">Pigment biosynthesis.</text>
</comment>
<evidence type="ECO:0000259" key="15">
    <source>
        <dbReference type="Pfam" id="PF00394"/>
    </source>
</evidence>
<evidence type="ECO:0000256" key="11">
    <source>
        <dbReference type="ARBA" id="ARBA00023180"/>
    </source>
</evidence>
<evidence type="ECO:0000256" key="12">
    <source>
        <dbReference type="ARBA" id="ARBA00030989"/>
    </source>
</evidence>
<reference evidence="19" key="1">
    <citation type="submission" date="2018-12" db="EMBL/GenBank/DDBJ databases">
        <title>The complete genome of Metarhizium rileyi, a key fungal pathogen of Lepidoptera.</title>
        <authorList>
            <person name="Binneck E."/>
            <person name="Lastra C.C.L."/>
            <person name="Sosa-Gomez D.R."/>
        </authorList>
    </citation>
    <scope>NUCLEOTIDE SEQUENCE [LARGE SCALE GENOMIC DNA]</scope>
    <source>
        <strain evidence="19">Cep018-CH2</strain>
    </source>
</reference>
<dbReference type="InterPro" id="IPR011706">
    <property type="entry name" value="Cu-oxidase_C"/>
</dbReference>
<sequence length="610" mass="67833">MFFALVVALLSPLAVWASPSLTDVEEEEAKVFDMTVTWQKYAPDGVSRRMLLINGRSPGLTIEVEQDDWVVVNVFNESPFHTTIHFHGIEMERTPWSDGVPGVSQRPIAPGRNFTYTFQATQYGSYWYHSHSRGQIEDGLYGHILIHPRPGTEKPFHLISDSPHEIQAMEQAERAVRPLMIYDHMHITSGQKAAITPKAGVEITCYDSILFNGKGRVRCLPEDEIMSNLSPAQKADLALVPGQKLTDKGCLPAIVLAAFGGDVKAYNARAMPTSIYEGCKETRSRTEVIRTKSPGHSSWIALDIVAAINFVSGVVSIDDHDMWVYAMDGSYIEPQKVQVLGLSNGERYSVLVKPARPGDFEIRFHATSAPQTIIGNAILRVPGLGLAVNRTEPKQYINIIGKPLSSDVVVFNQTVAYPYPAVPIAPKADALHVLMMKLDGASYLWAMNSTGLAPTTLEHTNPPLLFRPEATKFENNTITTRNGTWIDLVFLAAAFPMPPHPIHKHGVKMRQIGSGTGPFRWKSVEEAMREIPDRFNLENPPRRDTFVSLPATDAVNWVVVRYHVTNPGAWLLHCHISNHMMGGMMMVILDGVDAWPDVPPEYRNFILDAE</sequence>
<dbReference type="Pfam" id="PF00394">
    <property type="entry name" value="Cu-oxidase"/>
    <property type="match status" value="1"/>
</dbReference>
<dbReference type="SUPFAM" id="SSF49503">
    <property type="entry name" value="Cupredoxins"/>
    <property type="match status" value="3"/>
</dbReference>
<evidence type="ECO:0000256" key="1">
    <source>
        <dbReference type="ARBA" id="ARBA00001935"/>
    </source>
</evidence>
<dbReference type="EMBL" id="SBHS01000046">
    <property type="protein sequence ID" value="TWU71388.1"/>
    <property type="molecule type" value="Genomic_DNA"/>
</dbReference>
<evidence type="ECO:0000313" key="19">
    <source>
        <dbReference type="Proteomes" id="UP000317257"/>
    </source>
</evidence>
<keyword evidence="6" id="KW-0479">Metal-binding</keyword>
<dbReference type="GO" id="GO:0009986">
    <property type="term" value="C:cell surface"/>
    <property type="evidence" value="ECO:0007669"/>
    <property type="project" value="UniProtKB-SubCell"/>
</dbReference>
<dbReference type="FunFam" id="2.60.40.420:FF:000036">
    <property type="entry name" value="L-ascorbate oxidase"/>
    <property type="match status" value="1"/>
</dbReference>
<evidence type="ECO:0000256" key="10">
    <source>
        <dbReference type="ARBA" id="ARBA00023008"/>
    </source>
</evidence>
<accession>A0A5C6G4G7</accession>
<dbReference type="Gene3D" id="2.60.40.420">
    <property type="entry name" value="Cupredoxins - blue copper proteins"/>
    <property type="match status" value="3"/>
</dbReference>
<comment type="caution">
    <text evidence="18">The sequence shown here is derived from an EMBL/GenBank/DDBJ whole genome shotgun (WGS) entry which is preliminary data.</text>
</comment>